<dbReference type="SUPFAM" id="SSF141091">
    <property type="entry name" value="L21p-like"/>
    <property type="match status" value="1"/>
</dbReference>
<evidence type="ECO:0000313" key="7">
    <source>
        <dbReference type="Proteomes" id="UP000034006"/>
    </source>
</evidence>
<comment type="function">
    <text evidence="4 5">This protein binds to 23S rRNA in the presence of protein L20.</text>
</comment>
<evidence type="ECO:0000256" key="1">
    <source>
        <dbReference type="ARBA" id="ARBA00008563"/>
    </source>
</evidence>
<comment type="similarity">
    <text evidence="1 4 5">Belongs to the bacterial ribosomal protein bL21 family.</text>
</comment>
<dbReference type="GO" id="GO:0005840">
    <property type="term" value="C:ribosome"/>
    <property type="evidence" value="ECO:0007669"/>
    <property type="project" value="UniProtKB-KW"/>
</dbReference>
<evidence type="ECO:0000256" key="3">
    <source>
        <dbReference type="ARBA" id="ARBA00023274"/>
    </source>
</evidence>
<dbReference type="GO" id="GO:0003735">
    <property type="term" value="F:structural constituent of ribosome"/>
    <property type="evidence" value="ECO:0007669"/>
    <property type="project" value="InterPro"/>
</dbReference>
<keyword evidence="2 4" id="KW-0689">Ribosomal protein</keyword>
<evidence type="ECO:0000256" key="5">
    <source>
        <dbReference type="RuleBase" id="RU000562"/>
    </source>
</evidence>
<dbReference type="PANTHER" id="PTHR21349:SF0">
    <property type="entry name" value="LARGE RIBOSOMAL SUBUNIT PROTEIN BL21M"/>
    <property type="match status" value="1"/>
</dbReference>
<dbReference type="InterPro" id="IPR036164">
    <property type="entry name" value="bL21-like_sf"/>
</dbReference>
<dbReference type="GO" id="GO:0019843">
    <property type="term" value="F:rRNA binding"/>
    <property type="evidence" value="ECO:0007669"/>
    <property type="project" value="UniProtKB-UniRule"/>
</dbReference>
<dbReference type="GO" id="GO:0005737">
    <property type="term" value="C:cytoplasm"/>
    <property type="evidence" value="ECO:0007669"/>
    <property type="project" value="UniProtKB-ARBA"/>
</dbReference>
<evidence type="ECO:0000313" key="6">
    <source>
        <dbReference type="EMBL" id="KKT51592.1"/>
    </source>
</evidence>
<comment type="caution">
    <text evidence="6">The sequence shown here is derived from an EMBL/GenBank/DDBJ whole genome shotgun (WGS) entry which is preliminary data.</text>
</comment>
<sequence>MADKITYAVIQLGAKQYLVKEGDKVVAEKIDLKEGETLKVKEVLLGYDGEKTLIGDPYLDKATVDLVMEGTKKGEKIRIAKFKAKSRYRRVTGHRQLESHFTVKAINF</sequence>
<name>A0A0G1K5N8_9BACT</name>
<dbReference type="STRING" id="1618387.UW44_C0010G0030"/>
<evidence type="ECO:0000256" key="2">
    <source>
        <dbReference type="ARBA" id="ARBA00022980"/>
    </source>
</evidence>
<dbReference type="InterPro" id="IPR028909">
    <property type="entry name" value="bL21-like"/>
</dbReference>
<dbReference type="GO" id="GO:0006412">
    <property type="term" value="P:translation"/>
    <property type="evidence" value="ECO:0007669"/>
    <property type="project" value="UniProtKB-UniRule"/>
</dbReference>
<gene>
    <name evidence="4" type="primary">rplU</name>
    <name evidence="6" type="ORF">UW44_C0010G0030</name>
</gene>
<reference evidence="6 7" key="1">
    <citation type="journal article" date="2015" name="Nature">
        <title>rRNA introns, odd ribosomes, and small enigmatic genomes across a large radiation of phyla.</title>
        <authorList>
            <person name="Brown C.T."/>
            <person name="Hug L.A."/>
            <person name="Thomas B.C."/>
            <person name="Sharon I."/>
            <person name="Castelle C.J."/>
            <person name="Singh A."/>
            <person name="Wilkins M.J."/>
            <person name="Williams K.H."/>
            <person name="Banfield J.F."/>
        </authorList>
    </citation>
    <scope>NUCLEOTIDE SEQUENCE [LARGE SCALE GENOMIC DNA]</scope>
</reference>
<dbReference type="Pfam" id="PF00829">
    <property type="entry name" value="Ribosomal_L21p"/>
    <property type="match status" value="1"/>
</dbReference>
<dbReference type="PANTHER" id="PTHR21349">
    <property type="entry name" value="50S RIBOSOMAL PROTEIN L21"/>
    <property type="match status" value="1"/>
</dbReference>
<dbReference type="Proteomes" id="UP000034006">
    <property type="component" value="Unassembled WGS sequence"/>
</dbReference>
<dbReference type="AlphaFoldDB" id="A0A0G1K5N8"/>
<keyword evidence="4 5" id="KW-0699">rRNA-binding</keyword>
<accession>A0A0G1K5N8</accession>
<comment type="subunit">
    <text evidence="4">Part of the 50S ribosomal subunit. Contacts protein L20.</text>
</comment>
<proteinExistence type="inferred from homology"/>
<dbReference type="GO" id="GO:1990904">
    <property type="term" value="C:ribonucleoprotein complex"/>
    <property type="evidence" value="ECO:0007669"/>
    <property type="project" value="UniProtKB-KW"/>
</dbReference>
<dbReference type="InterPro" id="IPR001787">
    <property type="entry name" value="Ribosomal_bL21"/>
</dbReference>
<keyword evidence="3 4" id="KW-0687">Ribonucleoprotein</keyword>
<keyword evidence="4 5" id="KW-0694">RNA-binding</keyword>
<dbReference type="NCBIfam" id="TIGR00061">
    <property type="entry name" value="L21"/>
    <property type="match status" value="1"/>
</dbReference>
<dbReference type="HAMAP" id="MF_01363">
    <property type="entry name" value="Ribosomal_bL21"/>
    <property type="match status" value="1"/>
</dbReference>
<dbReference type="EMBL" id="LCIH01000010">
    <property type="protein sequence ID" value="KKT51592.1"/>
    <property type="molecule type" value="Genomic_DNA"/>
</dbReference>
<organism evidence="6 7">
    <name type="scientific">Candidatus Collierbacteria bacterium GW2011_GWB2_44_22</name>
    <dbReference type="NCBI Taxonomy" id="1618387"/>
    <lineage>
        <taxon>Bacteria</taxon>
        <taxon>Candidatus Collieribacteriota</taxon>
    </lineage>
</organism>
<protein>
    <recommendedName>
        <fullName evidence="4">Large ribosomal subunit protein bL21</fullName>
    </recommendedName>
</protein>
<evidence type="ECO:0000256" key="4">
    <source>
        <dbReference type="HAMAP-Rule" id="MF_01363"/>
    </source>
</evidence>